<dbReference type="SMART" id="SM00320">
    <property type="entry name" value="WD40"/>
    <property type="match status" value="3"/>
</dbReference>
<dbReference type="Gene3D" id="2.130.10.10">
    <property type="entry name" value="YVTN repeat-like/Quinoprotein amine dehydrogenase"/>
    <property type="match status" value="1"/>
</dbReference>
<accession>A0AAV1YYV5</accession>
<evidence type="ECO:0000256" key="3">
    <source>
        <dbReference type="ARBA" id="ARBA00023242"/>
    </source>
</evidence>
<evidence type="ECO:0000313" key="5">
    <source>
        <dbReference type="Proteomes" id="UP001497382"/>
    </source>
</evidence>
<dbReference type="GO" id="GO:0005634">
    <property type="term" value="C:nucleus"/>
    <property type="evidence" value="ECO:0007669"/>
    <property type="project" value="UniProtKB-SubCell"/>
</dbReference>
<evidence type="ECO:0000256" key="1">
    <source>
        <dbReference type="ARBA" id="ARBA00004123"/>
    </source>
</evidence>
<comment type="caution">
    <text evidence="4">The sequence shown here is derived from an EMBL/GenBank/DDBJ whole genome shotgun (WGS) entry which is preliminary data.</text>
</comment>
<dbReference type="SUPFAM" id="SSF50978">
    <property type="entry name" value="WD40 repeat-like"/>
    <property type="match status" value="1"/>
</dbReference>
<proteinExistence type="predicted"/>
<protein>
    <submittedName>
        <fullName evidence="4">Uncharacterized protein</fullName>
    </submittedName>
</protein>
<keyword evidence="2" id="KW-0804">Transcription</keyword>
<keyword evidence="3" id="KW-0539">Nucleus</keyword>
<dbReference type="InterPro" id="IPR052416">
    <property type="entry name" value="GTF3C_component"/>
</dbReference>
<dbReference type="GO" id="GO:0006383">
    <property type="term" value="P:transcription by RNA polymerase III"/>
    <property type="evidence" value="ECO:0007669"/>
    <property type="project" value="TreeGrafter"/>
</dbReference>
<name>A0AAV1YYV5_9ARAC</name>
<sequence>METERVHNLIEEGHSEQRICFMNDKSFSQSSSSEPNTEELFAKYSPSKAMLVGDCLKRALATDRKLAVPPKKRKQTPQELDLCDAFIDQNLQKSELNRDLTFCQKFRKENISTSSSSASEKGTEESKIEFNLRSSVYIKADDSAEWIKLKCFNSITVDGSNSATIFAGGPIQSSAFSIMSHDTKGNQYVAVAAGNAIDKKHSCNNTKNLSGIIQFWNVGSLHERKKLNQLPSMELALYHDNGIITQMKWCPADCYDKHPSTCNFPRLGLLAASSSDSYVYIYSVPHPDFMPKLKSTFPIYFTQPFMKLLPLFGGHSYLTRKAVATCIEWQKNGERIVAGYGNGAVCVWMIKVSSFASNIAVKNIKQSYIIQPYLFFQASGASIADLSFAPFNNHRWLVVSSIDKIIRFFDLHDTSAPFHVVKQGLENSCIWSNAFCGVYSSPAVNSMGLISLSAKDSCAESNDRGVQKGLFDSSTYVAASENKNLHAVADMAGRVTVNFLQKYHKPLETSYLTYMIFETEIMALAGLDQELKISGCKISISVNIPSNDITSDTKDTFYTKIKQGSSSSSGFCSPNNDKTIVIETTQCFDDDVKLLKSPLGSSSMNDFKDITNKGVKQFLNKQLHYSDEETNDEMMKSSGFSEDLMRDLLMVKISNLTKISSHILPYNSSCNSAYCDSKGAKQLSEKALITTPAATDYSGDTILYPFEPCFCDTSHPNAVKSNSQSKSLDLNGKANTLYKTTVYKQNGEPTLKTEMFTENNLHFSASVESGNSHPIEDSSSNNWCEPNVENCGLNYKSRNLKKSNYLNYDCNSFHLNGYQFTSTHSDLPREECHVSKTFPKEIMKNGDTLFQNLDTKGDFICKKDAIQLSSCESFDNSLCNVLKSSNLNQPKSLPDMYSSTTSNNFIVCDKDDQQISDRALIQSSAVSDYSGDTVIYYLESHNCNKTDADSLKLEKPGATFQSLYKSEKINTFQDTLLLKVDEKEVVIHESETKLLTERCSSFAREKCEHFFTKESLKYNSGYETNSATRSYNSSDEDRNFLPKDFQISDFQLLHSEYVSENIEEKYTKLIENPQELSYENLIANFGVVFKNNLNKSIDLLKHQENDINIEYNPLSVIKTISWDPNEGCQSWLFIGGNSGIGQLVFVPDFIADKEKKPRPIHKKRVLT</sequence>
<dbReference type="PANTHER" id="PTHR15052:SF2">
    <property type="entry name" value="GENERAL TRANSCRIPTION FACTOR 3C POLYPEPTIDE 2"/>
    <property type="match status" value="1"/>
</dbReference>
<dbReference type="InterPro" id="IPR036322">
    <property type="entry name" value="WD40_repeat_dom_sf"/>
</dbReference>
<dbReference type="AlphaFoldDB" id="A0AAV1YYV5"/>
<dbReference type="Proteomes" id="UP001497382">
    <property type="component" value="Unassembled WGS sequence"/>
</dbReference>
<comment type="subcellular location">
    <subcellularLocation>
        <location evidence="1">Nucleus</location>
    </subcellularLocation>
</comment>
<dbReference type="PANTHER" id="PTHR15052">
    <property type="entry name" value="RNA POLYMERASE III TRANSCRIPTION INITIATION FACTOR COMPLEX SUBUNIT"/>
    <property type="match status" value="1"/>
</dbReference>
<dbReference type="EMBL" id="CAXIEN010000011">
    <property type="protein sequence ID" value="CAL1263997.1"/>
    <property type="molecule type" value="Genomic_DNA"/>
</dbReference>
<evidence type="ECO:0000256" key="2">
    <source>
        <dbReference type="ARBA" id="ARBA00023163"/>
    </source>
</evidence>
<gene>
    <name evidence="4" type="ORF">LARSCL_LOCUS1796</name>
</gene>
<evidence type="ECO:0000313" key="4">
    <source>
        <dbReference type="EMBL" id="CAL1263997.1"/>
    </source>
</evidence>
<organism evidence="4 5">
    <name type="scientific">Larinioides sclopetarius</name>
    <dbReference type="NCBI Taxonomy" id="280406"/>
    <lineage>
        <taxon>Eukaryota</taxon>
        <taxon>Metazoa</taxon>
        <taxon>Ecdysozoa</taxon>
        <taxon>Arthropoda</taxon>
        <taxon>Chelicerata</taxon>
        <taxon>Arachnida</taxon>
        <taxon>Araneae</taxon>
        <taxon>Araneomorphae</taxon>
        <taxon>Entelegynae</taxon>
        <taxon>Araneoidea</taxon>
        <taxon>Araneidae</taxon>
        <taxon>Larinioides</taxon>
    </lineage>
</organism>
<dbReference type="InterPro" id="IPR001680">
    <property type="entry name" value="WD40_rpt"/>
</dbReference>
<dbReference type="InterPro" id="IPR015943">
    <property type="entry name" value="WD40/YVTN_repeat-like_dom_sf"/>
</dbReference>
<keyword evidence="5" id="KW-1185">Reference proteome</keyword>
<dbReference type="GO" id="GO:0000127">
    <property type="term" value="C:transcription factor TFIIIC complex"/>
    <property type="evidence" value="ECO:0007669"/>
    <property type="project" value="TreeGrafter"/>
</dbReference>
<reference evidence="4 5" key="1">
    <citation type="submission" date="2024-04" db="EMBL/GenBank/DDBJ databases">
        <authorList>
            <person name="Rising A."/>
            <person name="Reimegard J."/>
            <person name="Sonavane S."/>
            <person name="Akerstrom W."/>
            <person name="Nylinder S."/>
            <person name="Hedman E."/>
            <person name="Kallberg Y."/>
        </authorList>
    </citation>
    <scope>NUCLEOTIDE SEQUENCE [LARGE SCALE GENOMIC DNA]</scope>
</reference>